<dbReference type="AlphaFoldDB" id="A0A9Q1JWW7"/>
<protein>
    <recommendedName>
        <fullName evidence="4">Aminotransferase-like plant mobile domain-containing protein</fullName>
    </recommendedName>
</protein>
<proteinExistence type="predicted"/>
<dbReference type="EMBL" id="JAKOGI010000612">
    <property type="protein sequence ID" value="KAJ8432347.1"/>
    <property type="molecule type" value="Genomic_DNA"/>
</dbReference>
<keyword evidence="3" id="KW-1185">Reference proteome</keyword>
<dbReference type="OrthoDB" id="723791at2759"/>
<evidence type="ECO:0000313" key="2">
    <source>
        <dbReference type="EMBL" id="KAJ8432347.1"/>
    </source>
</evidence>
<feature type="region of interest" description="Disordered" evidence="1">
    <location>
        <begin position="441"/>
        <end position="462"/>
    </location>
</feature>
<name>A0A9Q1JWW7_9CARY</name>
<comment type="caution">
    <text evidence="2">The sequence shown here is derived from an EMBL/GenBank/DDBJ whole genome shotgun (WGS) entry which is preliminary data.</text>
</comment>
<reference evidence="2" key="1">
    <citation type="submission" date="2022-04" db="EMBL/GenBank/DDBJ databases">
        <title>Carnegiea gigantea Genome sequencing and assembly v2.</title>
        <authorList>
            <person name="Copetti D."/>
            <person name="Sanderson M.J."/>
            <person name="Burquez A."/>
            <person name="Wojciechowski M.F."/>
        </authorList>
    </citation>
    <scope>NUCLEOTIDE SEQUENCE</scope>
    <source>
        <strain evidence="2">SGP5-SGP5p</strain>
        <tissue evidence="2">Aerial part</tissue>
    </source>
</reference>
<organism evidence="2 3">
    <name type="scientific">Carnegiea gigantea</name>
    <dbReference type="NCBI Taxonomy" id="171969"/>
    <lineage>
        <taxon>Eukaryota</taxon>
        <taxon>Viridiplantae</taxon>
        <taxon>Streptophyta</taxon>
        <taxon>Embryophyta</taxon>
        <taxon>Tracheophyta</taxon>
        <taxon>Spermatophyta</taxon>
        <taxon>Magnoliopsida</taxon>
        <taxon>eudicotyledons</taxon>
        <taxon>Gunneridae</taxon>
        <taxon>Pentapetalae</taxon>
        <taxon>Caryophyllales</taxon>
        <taxon>Cactineae</taxon>
        <taxon>Cactaceae</taxon>
        <taxon>Cactoideae</taxon>
        <taxon>Echinocereeae</taxon>
        <taxon>Carnegiea</taxon>
    </lineage>
</organism>
<sequence>MSGYLRRRRLKWTHLLGVSTWRGSSGSSGSGGGSESLEAESKFVEEWEAGDDVEVRSSKHVEEDVKKGSKWWCSHCRARIERGDEQIGYVLRPVLEYRTFDMVRNLAFALVETWVPRSKAFMLPDRLVPFSVFDVALLTALPIIGERVKFDDDSVMTKYGKMVRARVQKAKQEDLRKKKVGEGRKDTHVYKNFIAAMVYLSWELERYANDVNGMNRYAWIEAVWRYLVQCLDDMQQRLCNPVSQIQFNRCCLLLQCDCYERRTFHNIVSSSEEYHGGWCDVFEVVAGIKEDEIVPVLHPWEVEREEPIVRDFMEMDEFKYYMEDAEGVISFEERLQCVKDCLYVQMDVHVVTCAELDLCKVRVAKLRAMVHNQGREAKKRQYMASNMYVDGDDIGPYTTKVELATERDIRLNVAAECVGNSVTEETGKGKQLLGAVTMTAASDKDAAPEVENEVSTAAVEDT</sequence>
<evidence type="ECO:0000313" key="3">
    <source>
        <dbReference type="Proteomes" id="UP001153076"/>
    </source>
</evidence>
<dbReference type="Proteomes" id="UP001153076">
    <property type="component" value="Unassembled WGS sequence"/>
</dbReference>
<evidence type="ECO:0000256" key="1">
    <source>
        <dbReference type="SAM" id="MobiDB-lite"/>
    </source>
</evidence>
<accession>A0A9Q1JWW7</accession>
<gene>
    <name evidence="2" type="ORF">Cgig2_021117</name>
</gene>
<evidence type="ECO:0008006" key="4">
    <source>
        <dbReference type="Google" id="ProtNLM"/>
    </source>
</evidence>